<dbReference type="InterPro" id="IPR024977">
    <property type="entry name" value="Apc4-like_WD40_dom"/>
</dbReference>
<feature type="repeat" description="WD" evidence="6">
    <location>
        <begin position="1110"/>
        <end position="1151"/>
    </location>
</feature>
<dbReference type="InterPro" id="IPR056884">
    <property type="entry name" value="NPHP3-like_N"/>
</dbReference>
<dbReference type="InterPro" id="IPR001680">
    <property type="entry name" value="WD40_rpt"/>
</dbReference>
<evidence type="ECO:0000259" key="8">
    <source>
        <dbReference type="Pfam" id="PF12894"/>
    </source>
</evidence>
<evidence type="ECO:0000256" key="1">
    <source>
        <dbReference type="ARBA" id="ARBA00022574"/>
    </source>
</evidence>
<dbReference type="SMART" id="SM00320">
    <property type="entry name" value="WD40"/>
    <property type="match status" value="8"/>
</dbReference>
<evidence type="ECO:0000259" key="9">
    <source>
        <dbReference type="Pfam" id="PF24883"/>
    </source>
</evidence>
<dbReference type="PANTHER" id="PTHR22847:SF637">
    <property type="entry name" value="WD REPEAT DOMAIN 5B"/>
    <property type="match status" value="1"/>
</dbReference>
<evidence type="ECO:0000313" key="11">
    <source>
        <dbReference type="Proteomes" id="UP000483672"/>
    </source>
</evidence>
<protein>
    <recommendedName>
        <fullName evidence="4">Mitochondrial division protein 1</fullName>
    </recommendedName>
</protein>
<reference evidence="10 11" key="1">
    <citation type="submission" date="2019-06" db="EMBL/GenBank/DDBJ databases">
        <authorList>
            <person name="Palmer J.M."/>
        </authorList>
    </citation>
    <scope>NUCLEOTIDE SEQUENCE [LARGE SCALE GENOMIC DNA]</scope>
    <source>
        <strain evidence="10 11">TWF191</strain>
    </source>
</reference>
<proteinExistence type="inferred from homology"/>
<dbReference type="Pfam" id="PF12894">
    <property type="entry name" value="ANAPC4_WD40"/>
    <property type="match status" value="1"/>
</dbReference>
<evidence type="ECO:0000256" key="7">
    <source>
        <dbReference type="SAM" id="MobiDB-lite"/>
    </source>
</evidence>
<sequence length="1701" mass="190978">MASKKNRGTYRATNLSTNTSEEEFRSALLDQLTDEEKSELTLDCRLAPTCTDPGTQIAIFKFKPLNQRPPSFMQTDHPSFLLQGRPILIDVDFFGLTQLYTTPGEIKTDIVALSGLNSHAYGSWVGPEVGGTTPMWLQDFFSIDNDLKDCRVMTFGYDTKYNAKAKVWIEDYVKTFLTGLDKARGAQEEQRRPLVLIGHSFGGTIIEHAFVKASLGEEYANIYKSIAGIFLFGVPFRGIYLNDVISMLDDDWELASQGHELVRDIIYETRRITHTCEVFMNRIRKRKVPIYSFYEKEKTRRVIQKDGVYGRYGNYVIVVSKNSTVLEIPGFESIPADGDHSTIVKLKSAQDETYTTVRDRLKKLIQKTEAAEVERQARANDLFGLNGDRPSLDKTDLEKIPYVHSAAFDSETNELDARCHPETRKELLKQIKDWAQDPDGKCIFWLNGVAGTGKSTISRTVAHLFNDDDDIHLGASFFFKRGESNRDNASRFWTTIAVQLIRGIPGLIPHVQNAIQKEPDIATKALEKQFRALVFHPLERLIEANSSSAAPEENNNRALVPLVFVIDALDECEGDERVRQILDFLAEMPKLKLVRVHIRIFLTSRPELPIRLGFDGMSADTHDRMILQDVPPATIEHDISVFLESEFSKIRSIFNITQRECSSDFELPPDWPGAENIKRLTKMAIPLFIYASTVCRFVGDKLNWDPQQRLATILKYGTTYTEGGEDSQLNRTYFPVLKQLESGQSEAQLEKFAQEFRTIIGSIIVVVDPLPISTLANLLGITREKVNSKLVHLHSVLRIPENSALPIRFLHLSFREFLVDPENKRSETQRNNWFWIDEREAHRVMTIKCLDILSTHLKENICGLEYPGMPRKELSGARIDEHLPPHVRYSCRYWVHHLERSSTGKPIVDHDVVHTFLCKQFLYWLEALSIIGCISEAIDLVEILYSLTEAKEGSGVSGFLRDARNFLSRNWHIVDEAPLQVHSSAIIFSPETSIIKAQFQNHVPKWICRSPKSSKFWSGNPKILQAHVPSDHRVEFSPNGERLVSASIVGTVGLWDVSTEQRIKFLDLNTDGYRFPGVAFSPDSKTLVTSSGGGGLIAWDTATGQQVKGYKSNGRNISILLFSPDGKGLATVADNGEVSVWDVETQQVTKTFEIGRKVTKMQFCSEGKQLVALSPPDSGSSALGHRDGSVEFLVELWDIPTGELVWIFPVALRPHIWIKFKANFSFDGERLALLGDAIQVWNLATRQLQENLKLIRRARIACYDLDRKQLVQAAYGELIFWDIETGEKREIIDQEASRAGHSRICDIASSHDGKRVAMALSDGILQLWDIDAHVPEAEAEETDASSTGASTRDRSGIVAVTLSPDGAKLLSQSSDTAIFWDTASEQPIKAFKDIVHVAFSPNSEFMALATYDKAWLFDPSGVDVAQPKTTLNALSIKERTLIRSLESFGKKVYGRDKFAAVSFSPDSQRLALGTSFGKITVLDTATGKLVKSFQVFDKNTLGDQSSWTPIIIFSDDGKQLVLGTERNIMIWDIETKQKLQQFKAESGGFQSDDRFRSVALSPDKKLLASATFVTNPLASASQGDLFHIWDTETGHLLGTIRSEYSSQGLHFSSDNERLETDRQTIFISSSPPRIIPIKAASNRILLLNGWVTQHGQNILWLPRSNQGSCSASNDRLLVLGHHSGAVSFFEFNYAPSEVGDT</sequence>
<dbReference type="Pfam" id="PF24883">
    <property type="entry name" value="NPHP3_N"/>
    <property type="match status" value="1"/>
</dbReference>
<evidence type="ECO:0000256" key="2">
    <source>
        <dbReference type="ARBA" id="ARBA00022737"/>
    </source>
</evidence>
<comment type="caution">
    <text evidence="10">The sequence shown here is derived from an EMBL/GenBank/DDBJ whole genome shotgun (WGS) entry which is preliminary data.</text>
</comment>
<dbReference type="Pfam" id="PF00400">
    <property type="entry name" value="WD40"/>
    <property type="match status" value="1"/>
</dbReference>
<feature type="region of interest" description="Disordered" evidence="7">
    <location>
        <begin position="1"/>
        <end position="22"/>
    </location>
</feature>
<dbReference type="PROSITE" id="PS50294">
    <property type="entry name" value="WD_REPEATS_REGION"/>
    <property type="match status" value="2"/>
</dbReference>
<dbReference type="SUPFAM" id="SSF52540">
    <property type="entry name" value="P-loop containing nucleoside triphosphate hydrolases"/>
    <property type="match status" value="1"/>
</dbReference>
<dbReference type="InterPro" id="IPR015943">
    <property type="entry name" value="WD40/YVTN_repeat-like_dom_sf"/>
</dbReference>
<evidence type="ECO:0000256" key="4">
    <source>
        <dbReference type="ARBA" id="ARBA00039789"/>
    </source>
</evidence>
<evidence type="ECO:0000256" key="5">
    <source>
        <dbReference type="ARBA" id="ARBA00043913"/>
    </source>
</evidence>
<feature type="domain" description="Anaphase-promoting complex subunit 4-like WD40" evidence="8">
    <location>
        <begin position="1105"/>
        <end position="1165"/>
    </location>
</feature>
<dbReference type="Proteomes" id="UP000483672">
    <property type="component" value="Unassembled WGS sequence"/>
</dbReference>
<dbReference type="InterPro" id="IPR019775">
    <property type="entry name" value="WD40_repeat_CS"/>
</dbReference>
<keyword evidence="2" id="KW-0677">Repeat</keyword>
<evidence type="ECO:0000313" key="10">
    <source>
        <dbReference type="EMBL" id="KAF3230087.1"/>
    </source>
</evidence>
<feature type="repeat" description="WD" evidence="6">
    <location>
        <begin position="1024"/>
        <end position="1065"/>
    </location>
</feature>
<organism evidence="10 11">
    <name type="scientific">Orbilia oligospora</name>
    <name type="common">Nematode-trapping fungus</name>
    <name type="synonym">Arthrobotrys oligospora</name>
    <dbReference type="NCBI Taxonomy" id="2813651"/>
    <lineage>
        <taxon>Eukaryota</taxon>
        <taxon>Fungi</taxon>
        <taxon>Dikarya</taxon>
        <taxon>Ascomycota</taxon>
        <taxon>Pezizomycotina</taxon>
        <taxon>Orbiliomycetes</taxon>
        <taxon>Orbiliales</taxon>
        <taxon>Orbiliaceae</taxon>
        <taxon>Orbilia</taxon>
    </lineage>
</organism>
<feature type="domain" description="Nephrocystin 3-like N-terminal" evidence="9">
    <location>
        <begin position="429"/>
        <end position="605"/>
    </location>
</feature>
<dbReference type="Gene3D" id="3.40.50.300">
    <property type="entry name" value="P-loop containing nucleotide triphosphate hydrolases"/>
    <property type="match status" value="1"/>
</dbReference>
<dbReference type="PANTHER" id="PTHR22847">
    <property type="entry name" value="WD40 REPEAT PROTEIN"/>
    <property type="match status" value="1"/>
</dbReference>
<dbReference type="InterPro" id="IPR027417">
    <property type="entry name" value="P-loop_NTPase"/>
</dbReference>
<keyword evidence="1 6" id="KW-0853">WD repeat</keyword>
<dbReference type="InterPro" id="IPR029058">
    <property type="entry name" value="AB_hydrolase_fold"/>
</dbReference>
<dbReference type="Gene3D" id="2.130.10.10">
    <property type="entry name" value="YVTN repeat-like/Quinoprotein amine dehydrogenase"/>
    <property type="match status" value="3"/>
</dbReference>
<evidence type="ECO:0000256" key="6">
    <source>
        <dbReference type="PROSITE-ProRule" id="PRU00221"/>
    </source>
</evidence>
<evidence type="ECO:0000256" key="3">
    <source>
        <dbReference type="ARBA" id="ARBA00038415"/>
    </source>
</evidence>
<comment type="function">
    <text evidence="5">Involved in mitochondrial fission. Acts as an adapter protein required to form mitochondrial fission complexes. Formation of these complexes is required to promote constriction and fission of the mitochondrial compartment at a late step in mitochondrial division.</text>
</comment>
<gene>
    <name evidence="10" type="ORF">TWF191_000328</name>
</gene>
<dbReference type="PROSITE" id="PS00678">
    <property type="entry name" value="WD_REPEATS_1"/>
    <property type="match status" value="1"/>
</dbReference>
<dbReference type="GO" id="GO:1990234">
    <property type="term" value="C:transferase complex"/>
    <property type="evidence" value="ECO:0007669"/>
    <property type="project" value="UniProtKB-ARBA"/>
</dbReference>
<dbReference type="InterPro" id="IPR011047">
    <property type="entry name" value="Quinoprotein_ADH-like_sf"/>
</dbReference>
<accession>A0A6G1ML94</accession>
<dbReference type="Gene3D" id="3.40.50.1820">
    <property type="entry name" value="alpha/beta hydrolase"/>
    <property type="match status" value="1"/>
</dbReference>
<dbReference type="EMBL" id="WIPF01000010">
    <property type="protein sequence ID" value="KAF3230087.1"/>
    <property type="molecule type" value="Genomic_DNA"/>
</dbReference>
<name>A0A6G1ML94_ORBOL</name>
<dbReference type="SUPFAM" id="SSF53474">
    <property type="entry name" value="alpha/beta-Hydrolases"/>
    <property type="match status" value="1"/>
</dbReference>
<comment type="similarity">
    <text evidence="3">Belongs to the WD repeat MDV1/CAF4 family.</text>
</comment>
<dbReference type="PROSITE" id="PS50082">
    <property type="entry name" value="WD_REPEATS_2"/>
    <property type="match status" value="2"/>
</dbReference>
<dbReference type="SUPFAM" id="SSF50998">
    <property type="entry name" value="Quinoprotein alcohol dehydrogenase-like"/>
    <property type="match status" value="2"/>
</dbReference>